<comment type="caution">
    <text evidence="5">The sequence shown here is derived from an EMBL/GenBank/DDBJ whole genome shotgun (WGS) entry which is preliminary data.</text>
</comment>
<organism evidence="5">
    <name type="scientific">Fervidicoccus fontis</name>
    <dbReference type="NCBI Taxonomy" id="683846"/>
    <lineage>
        <taxon>Archaea</taxon>
        <taxon>Thermoproteota</taxon>
        <taxon>Thermoprotei</taxon>
        <taxon>Fervidicoccales</taxon>
        <taxon>Fervidicoccaceae</taxon>
        <taxon>Fervidicoccus</taxon>
    </lineage>
</organism>
<name>A0A7J3ZKV2_9CREN</name>
<reference evidence="5" key="1">
    <citation type="journal article" date="2020" name="mSystems">
        <title>Genome- and Community-Level Interaction Insights into Carbon Utilization and Element Cycling Functions of Hydrothermarchaeota in Hydrothermal Sediment.</title>
        <authorList>
            <person name="Zhou Z."/>
            <person name="Liu Y."/>
            <person name="Xu W."/>
            <person name="Pan J."/>
            <person name="Luo Z.H."/>
            <person name="Li M."/>
        </authorList>
    </citation>
    <scope>NUCLEOTIDE SEQUENCE [LARGE SCALE GENOMIC DNA]</scope>
    <source>
        <strain evidence="5">SpSt-1116</strain>
    </source>
</reference>
<keyword evidence="2" id="KW-0547">Nucleotide-binding</keyword>
<dbReference type="InterPro" id="IPR050153">
    <property type="entry name" value="Metal_Ion_Import_ABC"/>
</dbReference>
<dbReference type="Pfam" id="PF00005">
    <property type="entry name" value="ABC_tran"/>
    <property type="match status" value="1"/>
</dbReference>
<evidence type="ECO:0000256" key="3">
    <source>
        <dbReference type="ARBA" id="ARBA00022840"/>
    </source>
</evidence>
<dbReference type="InterPro" id="IPR003439">
    <property type="entry name" value="ABC_transporter-like_ATP-bd"/>
</dbReference>
<dbReference type="InterPro" id="IPR003593">
    <property type="entry name" value="AAA+_ATPase"/>
</dbReference>
<dbReference type="GO" id="GO:0016887">
    <property type="term" value="F:ATP hydrolysis activity"/>
    <property type="evidence" value="ECO:0007669"/>
    <property type="project" value="InterPro"/>
</dbReference>
<dbReference type="GO" id="GO:0005524">
    <property type="term" value="F:ATP binding"/>
    <property type="evidence" value="ECO:0007669"/>
    <property type="project" value="UniProtKB-KW"/>
</dbReference>
<dbReference type="EMBL" id="DRZC01000067">
    <property type="protein sequence ID" value="HHQ80735.1"/>
    <property type="molecule type" value="Genomic_DNA"/>
</dbReference>
<dbReference type="SMART" id="SM00382">
    <property type="entry name" value="AAA"/>
    <property type="match status" value="1"/>
</dbReference>
<keyword evidence="3 5" id="KW-0067">ATP-binding</keyword>
<accession>A0A7J3ZKV2</accession>
<dbReference type="Gene3D" id="3.40.50.300">
    <property type="entry name" value="P-loop containing nucleotide triphosphate hydrolases"/>
    <property type="match status" value="1"/>
</dbReference>
<evidence type="ECO:0000313" key="5">
    <source>
        <dbReference type="EMBL" id="HHQ80735.1"/>
    </source>
</evidence>
<dbReference type="SUPFAM" id="SSF52540">
    <property type="entry name" value="P-loop containing nucleoside triphosphate hydrolases"/>
    <property type="match status" value="1"/>
</dbReference>
<protein>
    <submittedName>
        <fullName evidence="5">ABC transporter ATP-binding protein</fullName>
    </submittedName>
</protein>
<dbReference type="PANTHER" id="PTHR42734:SF20">
    <property type="entry name" value="ABC-TYPE IRON(III)-SIDEROPHORE TRANSPORT SYSTEM, ATPASE COMPONENT"/>
    <property type="match status" value="1"/>
</dbReference>
<dbReference type="PROSITE" id="PS50893">
    <property type="entry name" value="ABC_TRANSPORTER_2"/>
    <property type="match status" value="1"/>
</dbReference>
<evidence type="ECO:0000256" key="1">
    <source>
        <dbReference type="ARBA" id="ARBA00022448"/>
    </source>
</evidence>
<proteinExistence type="predicted"/>
<gene>
    <name evidence="5" type="ORF">ENM78_04725</name>
</gene>
<evidence type="ECO:0000259" key="4">
    <source>
        <dbReference type="PROSITE" id="PS50893"/>
    </source>
</evidence>
<keyword evidence="1" id="KW-0813">Transport</keyword>
<dbReference type="PROSITE" id="PS00211">
    <property type="entry name" value="ABC_TRANSPORTER_1"/>
    <property type="match status" value="1"/>
</dbReference>
<dbReference type="PANTHER" id="PTHR42734">
    <property type="entry name" value="METAL TRANSPORT SYSTEM ATP-BINDING PROTEIN TM_0124-RELATED"/>
    <property type="match status" value="1"/>
</dbReference>
<dbReference type="InterPro" id="IPR017871">
    <property type="entry name" value="ABC_transporter-like_CS"/>
</dbReference>
<sequence length="258" mass="28606">MVALPEGRLLVRVTLVGDIGWKRDKAVMKDTSIAFTSGRLNCVMGPNGSGKTTMLLTLGGALKPIRGRVELFPPSARKIYLPSAPPLLYGFTIGMVLSYYTLRHKSLLLKPDEESIKRAIELLKVWNVTYGLDHRHDFLSSGEAQKVVLSAALSSNAEALFLDEPNSHLDVHGRMVLYELLRRESKRRLIVISLHDVNEASLYCDEVLLLGKGSIVGHGSPNDVLSLENLSKAYNLDFKLVRSDGFRLFVPLPRQRGA</sequence>
<evidence type="ECO:0000256" key="2">
    <source>
        <dbReference type="ARBA" id="ARBA00022741"/>
    </source>
</evidence>
<feature type="domain" description="ABC transporter" evidence="4">
    <location>
        <begin position="11"/>
        <end position="237"/>
    </location>
</feature>
<dbReference type="InterPro" id="IPR027417">
    <property type="entry name" value="P-loop_NTPase"/>
</dbReference>
<dbReference type="AlphaFoldDB" id="A0A7J3ZKV2"/>